<dbReference type="GO" id="GO:0061630">
    <property type="term" value="F:ubiquitin protein ligase activity"/>
    <property type="evidence" value="ECO:0007669"/>
    <property type="project" value="UniProtKB-EC"/>
</dbReference>
<dbReference type="GO" id="GO:0008270">
    <property type="term" value="F:zinc ion binding"/>
    <property type="evidence" value="ECO:0007669"/>
    <property type="project" value="UniProtKB-KW"/>
</dbReference>
<dbReference type="InterPro" id="IPR049548">
    <property type="entry name" value="Sina-like_RING"/>
</dbReference>
<dbReference type="Proteomes" id="UP001054889">
    <property type="component" value="Unassembled WGS sequence"/>
</dbReference>
<dbReference type="PROSITE" id="PS51081">
    <property type="entry name" value="ZF_SIAH"/>
    <property type="match status" value="1"/>
</dbReference>
<evidence type="ECO:0000259" key="13">
    <source>
        <dbReference type="PROSITE" id="PS51081"/>
    </source>
</evidence>
<dbReference type="AlphaFoldDB" id="A0AAV5FRX4"/>
<keyword evidence="7 11" id="KW-0863">Zinc-finger</keyword>
<evidence type="ECO:0000256" key="4">
    <source>
        <dbReference type="ARBA" id="ARBA00012483"/>
    </source>
</evidence>
<sequence>MVRRSGRGTPATAELGGHATNTASPPAEKPGQERQVPMGEETVGSGLQGGEGGGGAAELDAAGRGADLEISVKMDPRVLECSVCFEPLRPPIYQCEVGHAVCFICRGKLCNTCHICSRGIGNCRCFALEQVVDTIKMACSNADLGCDKMITYYLKENHEISCMYAPCFCPEDGCSFKGSTGSLLNHFVAKHEWSQTKFQYNKALRISVKRHSRFKLFVGEDMSMFLLVNIFTHIGNALTLICIRPHECGSSYSSMISAVHGAEEDRGRYVFQMDPHVTSSSLNGGVQLGKFFLMVPPYLVDESTDEVTINLRIDMKSSASSCH</sequence>
<comment type="similarity">
    <text evidence="3">Belongs to the SINA (Seven in absentia) family.</text>
</comment>
<dbReference type="InterPro" id="IPR013010">
    <property type="entry name" value="Znf_SIAH"/>
</dbReference>
<dbReference type="Pfam" id="PF21362">
    <property type="entry name" value="Sina_RING"/>
    <property type="match status" value="1"/>
</dbReference>
<dbReference type="CDD" id="cd16571">
    <property type="entry name" value="RING-HC_SIAHs"/>
    <property type="match status" value="1"/>
</dbReference>
<evidence type="ECO:0000256" key="8">
    <source>
        <dbReference type="ARBA" id="ARBA00022786"/>
    </source>
</evidence>
<evidence type="ECO:0000313" key="14">
    <source>
        <dbReference type="EMBL" id="GJN37624.1"/>
    </source>
</evidence>
<dbReference type="PANTHER" id="PTHR46632">
    <property type="entry name" value="E3 UBIQUITIN-PROTEIN LIGASE SINA-LIKE 4"/>
    <property type="match status" value="1"/>
</dbReference>
<feature type="domain" description="SIAH-type" evidence="13">
    <location>
        <begin position="134"/>
        <end position="192"/>
    </location>
</feature>
<evidence type="ECO:0000256" key="10">
    <source>
        <dbReference type="ARBA" id="ARBA00024004"/>
    </source>
</evidence>
<keyword evidence="5" id="KW-0808">Transferase</keyword>
<accession>A0AAV5FRX4</accession>
<comment type="pathway">
    <text evidence="2">Protein modification; protein ubiquitination.</text>
</comment>
<evidence type="ECO:0000256" key="2">
    <source>
        <dbReference type="ARBA" id="ARBA00004906"/>
    </source>
</evidence>
<feature type="compositionally biased region" description="Gly residues" evidence="12">
    <location>
        <begin position="46"/>
        <end position="56"/>
    </location>
</feature>
<dbReference type="InterPro" id="IPR013083">
    <property type="entry name" value="Znf_RING/FYVE/PHD"/>
</dbReference>
<evidence type="ECO:0000256" key="1">
    <source>
        <dbReference type="ARBA" id="ARBA00000900"/>
    </source>
</evidence>
<proteinExistence type="inferred from homology"/>
<comment type="caution">
    <text evidence="14">The sequence shown here is derived from an EMBL/GenBank/DDBJ whole genome shotgun (WGS) entry which is preliminary data.</text>
</comment>
<reference evidence="14" key="1">
    <citation type="journal article" date="2018" name="DNA Res.">
        <title>Multiple hybrid de novo genome assembly of finger millet, an orphan allotetraploid crop.</title>
        <authorList>
            <person name="Hatakeyama M."/>
            <person name="Aluri S."/>
            <person name="Balachadran M.T."/>
            <person name="Sivarajan S.R."/>
            <person name="Patrignani A."/>
            <person name="Gruter S."/>
            <person name="Poveda L."/>
            <person name="Shimizu-Inatsugi R."/>
            <person name="Baeten J."/>
            <person name="Francoijs K.J."/>
            <person name="Nataraja K.N."/>
            <person name="Reddy Y.A.N."/>
            <person name="Phadnis S."/>
            <person name="Ravikumar R.L."/>
            <person name="Schlapbach R."/>
            <person name="Sreeman S.M."/>
            <person name="Shimizu K.K."/>
        </authorList>
    </citation>
    <scope>NUCLEOTIDE SEQUENCE</scope>
</reference>
<keyword evidence="9" id="KW-0862">Zinc</keyword>
<dbReference type="InterPro" id="IPR044286">
    <property type="entry name" value="SINL_plant"/>
</dbReference>
<evidence type="ECO:0000256" key="7">
    <source>
        <dbReference type="ARBA" id="ARBA00022771"/>
    </source>
</evidence>
<evidence type="ECO:0000313" key="15">
    <source>
        <dbReference type="Proteomes" id="UP001054889"/>
    </source>
</evidence>
<comment type="catalytic activity">
    <reaction evidence="1">
        <text>S-ubiquitinyl-[E2 ubiquitin-conjugating enzyme]-L-cysteine + [acceptor protein]-L-lysine = [E2 ubiquitin-conjugating enzyme]-L-cysteine + N(6)-ubiquitinyl-[acceptor protein]-L-lysine.</text>
        <dbReference type="EC" id="2.3.2.27"/>
    </reaction>
</comment>
<gene>
    <name evidence="14" type="primary">gb26598</name>
    <name evidence="14" type="ORF">PR202_gb26598</name>
</gene>
<organism evidence="14 15">
    <name type="scientific">Eleusine coracana subsp. coracana</name>
    <dbReference type="NCBI Taxonomy" id="191504"/>
    <lineage>
        <taxon>Eukaryota</taxon>
        <taxon>Viridiplantae</taxon>
        <taxon>Streptophyta</taxon>
        <taxon>Embryophyta</taxon>
        <taxon>Tracheophyta</taxon>
        <taxon>Spermatophyta</taxon>
        <taxon>Magnoliopsida</taxon>
        <taxon>Liliopsida</taxon>
        <taxon>Poales</taxon>
        <taxon>Poaceae</taxon>
        <taxon>PACMAD clade</taxon>
        <taxon>Chloridoideae</taxon>
        <taxon>Cynodonteae</taxon>
        <taxon>Eleusininae</taxon>
        <taxon>Eleusine</taxon>
    </lineage>
</organism>
<name>A0AAV5FRX4_ELECO</name>
<dbReference type="PANTHER" id="PTHR46632:SF36">
    <property type="entry name" value="SIAH-TYPE DOMAIN-CONTAINING PROTEIN"/>
    <property type="match status" value="1"/>
</dbReference>
<evidence type="ECO:0000256" key="6">
    <source>
        <dbReference type="ARBA" id="ARBA00022723"/>
    </source>
</evidence>
<evidence type="ECO:0000256" key="12">
    <source>
        <dbReference type="SAM" id="MobiDB-lite"/>
    </source>
</evidence>
<feature type="region of interest" description="Disordered" evidence="12">
    <location>
        <begin position="1"/>
        <end position="58"/>
    </location>
</feature>
<evidence type="ECO:0000256" key="3">
    <source>
        <dbReference type="ARBA" id="ARBA00009119"/>
    </source>
</evidence>
<protein>
    <recommendedName>
        <fullName evidence="4">RING-type E3 ubiquitin transferase</fullName>
        <ecNumber evidence="4">2.3.2.27</ecNumber>
    </recommendedName>
</protein>
<evidence type="ECO:0000256" key="5">
    <source>
        <dbReference type="ARBA" id="ARBA00022679"/>
    </source>
</evidence>
<dbReference type="Gene3D" id="3.30.40.10">
    <property type="entry name" value="Zinc/RING finger domain, C3HC4 (zinc finger)"/>
    <property type="match status" value="1"/>
</dbReference>
<keyword evidence="6" id="KW-0479">Metal-binding</keyword>
<dbReference type="SUPFAM" id="SSF49599">
    <property type="entry name" value="TRAF domain-like"/>
    <property type="match status" value="1"/>
</dbReference>
<evidence type="ECO:0000256" key="9">
    <source>
        <dbReference type="ARBA" id="ARBA00022833"/>
    </source>
</evidence>
<dbReference type="Pfam" id="PF21361">
    <property type="entry name" value="Sina_ZnF"/>
    <property type="match status" value="1"/>
</dbReference>
<keyword evidence="8" id="KW-0833">Ubl conjugation pathway</keyword>
<reference evidence="14" key="2">
    <citation type="submission" date="2021-12" db="EMBL/GenBank/DDBJ databases">
        <title>Resequencing data analysis of finger millet.</title>
        <authorList>
            <person name="Hatakeyama M."/>
            <person name="Aluri S."/>
            <person name="Balachadran M.T."/>
            <person name="Sivarajan S.R."/>
            <person name="Poveda L."/>
            <person name="Shimizu-Inatsugi R."/>
            <person name="Schlapbach R."/>
            <person name="Sreeman S.M."/>
            <person name="Shimizu K.K."/>
        </authorList>
    </citation>
    <scope>NUCLEOTIDE SEQUENCE</scope>
</reference>
<dbReference type="EMBL" id="BQKI01000095">
    <property type="protein sequence ID" value="GJN37624.1"/>
    <property type="molecule type" value="Genomic_DNA"/>
</dbReference>
<keyword evidence="15" id="KW-1185">Reference proteome</keyword>
<evidence type="ECO:0000256" key="11">
    <source>
        <dbReference type="PROSITE-ProRule" id="PRU00455"/>
    </source>
</evidence>
<comment type="function">
    <text evidence="10">E3 ubiquitin-protein ligase that mediates ubiquitination and subsequent proteasomal degradation of target proteins. E3 ubiquitin ligases accept ubiquitin from an E2 ubiquitin-conjugating enzyme in the form of a thioester and then directly transfers the ubiquitin to targeted substrates. It probably triggers the ubiquitin-mediated degradation of different substrates.</text>
</comment>
<dbReference type="EC" id="2.3.2.27" evidence="4"/>